<dbReference type="PANTHER" id="PTHR31619:SF5">
    <property type="entry name" value="4-HYDROXY-3-METHYLBUT-2-ENYL DIPHOSPHATE REDUCTASE, CHLOROPLASTIC"/>
    <property type="match status" value="1"/>
</dbReference>
<dbReference type="InterPro" id="IPR003451">
    <property type="entry name" value="LytB/IspH"/>
</dbReference>
<dbReference type="GO" id="GO:0051539">
    <property type="term" value="F:4 iron, 4 sulfur cluster binding"/>
    <property type="evidence" value="ECO:0007669"/>
    <property type="project" value="UniProtKB-KW"/>
</dbReference>
<dbReference type="GO" id="GO:0051745">
    <property type="term" value="F:4-hydroxy-3-methylbut-2-enyl diphosphate reductase activity"/>
    <property type="evidence" value="ECO:0007669"/>
    <property type="project" value="UniProtKB-EC"/>
</dbReference>
<keyword evidence="2" id="KW-0004">4Fe-4S</keyword>
<keyword evidence="5" id="KW-0408">Iron</keyword>
<keyword evidence="6" id="KW-0411">Iron-sulfur</keyword>
<dbReference type="EMBL" id="BKCJ010107481">
    <property type="protein sequence ID" value="GEX42387.1"/>
    <property type="molecule type" value="Genomic_DNA"/>
</dbReference>
<dbReference type="EC" id="1.17.7.4" evidence="10"/>
<dbReference type="PANTHER" id="PTHR31619">
    <property type="entry name" value="4-HYDROXY-3-METHYLBUT-2-ENYL DIPHOSPHATE REDUCTASE, CHLOROPLASTIC"/>
    <property type="match status" value="1"/>
</dbReference>
<name>A0A699H5U6_TANCI</name>
<dbReference type="GO" id="GO:0050992">
    <property type="term" value="P:dimethylallyl diphosphate biosynthetic process"/>
    <property type="evidence" value="ECO:0007669"/>
    <property type="project" value="InterPro"/>
</dbReference>
<dbReference type="GO" id="GO:0019288">
    <property type="term" value="P:isopentenyl diphosphate biosynthetic process, methylerythritol 4-phosphate pathway"/>
    <property type="evidence" value="ECO:0007669"/>
    <property type="project" value="InterPro"/>
</dbReference>
<evidence type="ECO:0000256" key="3">
    <source>
        <dbReference type="ARBA" id="ARBA00022723"/>
    </source>
</evidence>
<proteinExistence type="inferred from homology"/>
<accession>A0A699H5U6</accession>
<comment type="caution">
    <text evidence="11">The sequence shown here is derived from an EMBL/GenBank/DDBJ whole genome shotgun (WGS) entry which is preliminary data.</text>
</comment>
<organism evidence="11">
    <name type="scientific">Tanacetum cinerariifolium</name>
    <name type="common">Dalmatian daisy</name>
    <name type="synonym">Chrysanthemum cinerariifolium</name>
    <dbReference type="NCBI Taxonomy" id="118510"/>
    <lineage>
        <taxon>Eukaryota</taxon>
        <taxon>Viridiplantae</taxon>
        <taxon>Streptophyta</taxon>
        <taxon>Embryophyta</taxon>
        <taxon>Tracheophyta</taxon>
        <taxon>Spermatophyta</taxon>
        <taxon>Magnoliopsida</taxon>
        <taxon>eudicotyledons</taxon>
        <taxon>Gunneridae</taxon>
        <taxon>Pentapetalae</taxon>
        <taxon>asterids</taxon>
        <taxon>campanulids</taxon>
        <taxon>Asterales</taxon>
        <taxon>Asteraceae</taxon>
        <taxon>Asteroideae</taxon>
        <taxon>Anthemideae</taxon>
        <taxon>Anthemidinae</taxon>
        <taxon>Tanacetum</taxon>
    </lineage>
</organism>
<comment type="similarity">
    <text evidence="9">Belongs to the IspH family.</text>
</comment>
<evidence type="ECO:0000256" key="10">
    <source>
        <dbReference type="ARBA" id="ARBA00047177"/>
    </source>
</evidence>
<evidence type="ECO:0000313" key="11">
    <source>
        <dbReference type="EMBL" id="GEX42387.1"/>
    </source>
</evidence>
<evidence type="ECO:0000256" key="5">
    <source>
        <dbReference type="ARBA" id="ARBA00023004"/>
    </source>
</evidence>
<keyword evidence="3" id="KW-0479">Metal-binding</keyword>
<evidence type="ECO:0000256" key="9">
    <source>
        <dbReference type="ARBA" id="ARBA00046335"/>
    </source>
</evidence>
<sequence length="204" mass="22628">MDEATYVCDYILGGELNGTSSTKEAFLEKFKFAVSKDFNPDTDLVKAGVANQTTMLKGETEEIGKLVERTMMNKYGVENATEHFMCFNTICDATQERQDAMYNLLEEKVDLVLVVGGWDSSNATHLQEIPENAGIPSYWINSEQRIGPGNHIAYKSSHGELVEKDNWLPKGHVTIGVTAGASAPDKDIGDVLMRVFEIKREESV</sequence>
<gene>
    <name evidence="11" type="ORF">Tci_314362</name>
</gene>
<dbReference type="Pfam" id="PF02401">
    <property type="entry name" value="LYTB"/>
    <property type="match status" value="1"/>
</dbReference>
<evidence type="ECO:0000256" key="8">
    <source>
        <dbReference type="ARBA" id="ARBA00046314"/>
    </source>
</evidence>
<comment type="cofactor">
    <cofactor evidence="1">
        <name>[4Fe-4S] cluster</name>
        <dbReference type="ChEBI" id="CHEBI:49883"/>
    </cofactor>
</comment>
<keyword evidence="4" id="KW-0560">Oxidoreductase</keyword>
<evidence type="ECO:0000256" key="1">
    <source>
        <dbReference type="ARBA" id="ARBA00001966"/>
    </source>
</evidence>
<evidence type="ECO:0000256" key="6">
    <source>
        <dbReference type="ARBA" id="ARBA00023014"/>
    </source>
</evidence>
<evidence type="ECO:0000256" key="7">
    <source>
        <dbReference type="ARBA" id="ARBA00046313"/>
    </source>
</evidence>
<evidence type="ECO:0000256" key="2">
    <source>
        <dbReference type="ARBA" id="ARBA00022485"/>
    </source>
</evidence>
<dbReference type="AlphaFoldDB" id="A0A699H5U6"/>
<dbReference type="GO" id="GO:0046872">
    <property type="term" value="F:metal ion binding"/>
    <property type="evidence" value="ECO:0007669"/>
    <property type="project" value="UniProtKB-KW"/>
</dbReference>
<dbReference type="Gene3D" id="3.40.1010.20">
    <property type="entry name" value="4-hydroxy-3-methylbut-2-enyl diphosphate reductase, catalytic domain"/>
    <property type="match status" value="1"/>
</dbReference>
<reference evidence="11" key="1">
    <citation type="journal article" date="2019" name="Sci. Rep.">
        <title>Draft genome of Tanacetum cinerariifolium, the natural source of mosquito coil.</title>
        <authorList>
            <person name="Yamashiro T."/>
            <person name="Shiraishi A."/>
            <person name="Satake H."/>
            <person name="Nakayama K."/>
        </authorList>
    </citation>
    <scope>NUCLEOTIDE SEQUENCE</scope>
</reference>
<evidence type="ECO:0000256" key="4">
    <source>
        <dbReference type="ARBA" id="ARBA00023002"/>
    </source>
</evidence>
<comment type="pathway">
    <text evidence="7">Isoprenoid biosynthesis; isopentenyl diphosphate biosynthesis via DXP pathway; isopentenyl diphosphate from 1-deoxy-D-xylulose 5-phosphate: step 6/6.</text>
</comment>
<protein>
    <recommendedName>
        <fullName evidence="10">4-hydroxy-3-methylbut-2-enyl diphosphate reductase</fullName>
        <ecNumber evidence="10">1.17.7.4</ecNumber>
    </recommendedName>
</protein>
<comment type="pathway">
    <text evidence="8">Isoprenoid biosynthesis; dimethylallyl diphosphate biosynthesis; dimethylallyl diphosphate from (2E)-4-hydroxy-3-methylbutenyl diphosphate: step 1/1.</text>
</comment>